<evidence type="ECO:0000256" key="7">
    <source>
        <dbReference type="ARBA" id="ARBA00023158"/>
    </source>
</evidence>
<evidence type="ECO:0000256" key="8">
    <source>
        <dbReference type="ARBA" id="ARBA00023163"/>
    </source>
</evidence>
<dbReference type="Pfam" id="PF10155">
    <property type="entry name" value="CNOT11"/>
    <property type="match status" value="1"/>
</dbReference>
<evidence type="ECO:0000256" key="6">
    <source>
        <dbReference type="ARBA" id="ARBA00023015"/>
    </source>
</evidence>
<dbReference type="InterPro" id="IPR019312">
    <property type="entry name" value="CNOT11"/>
</dbReference>
<accession>A0A7R9HPY4</accession>
<keyword evidence="5" id="KW-0963">Cytoplasm</keyword>
<sequence>MTPSHDDGSVTFYSHMTANKDPTIDCNRQSLRCNQDGGRGNYILAIQCWEEELYLMNEENIESKSLEYLATQLHQCFQKQENYKVACALILLLQQADLLPKPFQRLSIITLLYELYRGEPMAMNPFATVFLHLLHPPDETNKSSSRKLEHVGQLPRLSSAEKNYLAHLITNNKEVTKKTAGQVLSSELSSYHNVDITGIQLALAERQSELPHTSRAAIPVILSDPDTRPGSNRSTATILDTNTLKLSYYPFKLYQNVAKKTAEALLVGKTPLVEQCVKPEFLRLAPPLHSSEDELVWLNLCQSRDHKGAYDVTMCVSSSEGLEAKRLMARAFKGALTLQQQQHLLAELESDPKLVYHIGLTPGKLPDLVESNPLIAIEVLLKLMQSSQITEYFSVLVNMEMSLHSMEVVNRLTTTVDLPTEFVHLYISNCISTCETIKDRYMQNRLVRLVCVFLQSLIRNKIINVQELFIEVQAFCIEFSRIREAAALFRLLKQLESGEANVLTPGPTKAKNET</sequence>
<evidence type="ECO:0000256" key="9">
    <source>
        <dbReference type="ARBA" id="ARBA00023242"/>
    </source>
</evidence>
<dbReference type="GO" id="GO:0005737">
    <property type="term" value="C:cytoplasm"/>
    <property type="evidence" value="ECO:0007669"/>
    <property type="project" value="UniProtKB-SubCell"/>
</dbReference>
<name>A0A7R9HPY4_9NEOP</name>
<comment type="subcellular location">
    <subcellularLocation>
        <location evidence="2">Cytoplasm</location>
    </subcellularLocation>
    <subcellularLocation>
        <location evidence="1">Nucleus</location>
    </subcellularLocation>
</comment>
<evidence type="ECO:0000256" key="1">
    <source>
        <dbReference type="ARBA" id="ARBA00004123"/>
    </source>
</evidence>
<dbReference type="PANTHER" id="PTHR15975:SF0">
    <property type="entry name" value="CCR4-NOT TRANSCRIPTION COMPLEX SUBUNIT 11"/>
    <property type="match status" value="1"/>
</dbReference>
<keyword evidence="8" id="KW-0804">Transcription</keyword>
<evidence type="ECO:0000256" key="5">
    <source>
        <dbReference type="ARBA" id="ARBA00022490"/>
    </source>
</evidence>
<evidence type="ECO:0000256" key="3">
    <source>
        <dbReference type="ARBA" id="ARBA00008030"/>
    </source>
</evidence>
<dbReference type="EMBL" id="OB794690">
    <property type="protein sequence ID" value="CAD7430882.1"/>
    <property type="molecule type" value="Genomic_DNA"/>
</dbReference>
<keyword evidence="6" id="KW-0805">Transcription regulation</keyword>
<evidence type="ECO:0000313" key="10">
    <source>
        <dbReference type="EMBL" id="CAD7430882.1"/>
    </source>
</evidence>
<proteinExistence type="inferred from homology"/>
<dbReference type="GO" id="GO:0031047">
    <property type="term" value="P:regulatory ncRNA-mediated gene silencing"/>
    <property type="evidence" value="ECO:0007669"/>
    <property type="project" value="UniProtKB-KW"/>
</dbReference>
<keyword evidence="9" id="KW-0539">Nucleus</keyword>
<comment type="similarity">
    <text evidence="3">Belongs to the CNOT11 family.</text>
</comment>
<dbReference type="GO" id="GO:0030014">
    <property type="term" value="C:CCR4-NOT complex"/>
    <property type="evidence" value="ECO:0007669"/>
    <property type="project" value="InterPro"/>
</dbReference>
<evidence type="ECO:0000256" key="4">
    <source>
        <dbReference type="ARBA" id="ARBA00014872"/>
    </source>
</evidence>
<organism evidence="10">
    <name type="scientific">Timema monikensis</name>
    <dbReference type="NCBI Taxonomy" id="170555"/>
    <lineage>
        <taxon>Eukaryota</taxon>
        <taxon>Metazoa</taxon>
        <taxon>Ecdysozoa</taxon>
        <taxon>Arthropoda</taxon>
        <taxon>Hexapoda</taxon>
        <taxon>Insecta</taxon>
        <taxon>Pterygota</taxon>
        <taxon>Neoptera</taxon>
        <taxon>Polyneoptera</taxon>
        <taxon>Phasmatodea</taxon>
        <taxon>Timematodea</taxon>
        <taxon>Timematoidea</taxon>
        <taxon>Timematidae</taxon>
        <taxon>Timema</taxon>
    </lineage>
</organism>
<dbReference type="PANTHER" id="PTHR15975">
    <property type="entry name" value="CCR4-NOT TRANSCRIPTION COMPLEX SUBUNIT 11"/>
    <property type="match status" value="1"/>
</dbReference>
<keyword evidence="7" id="KW-0943">RNA-mediated gene silencing</keyword>
<evidence type="ECO:0000256" key="2">
    <source>
        <dbReference type="ARBA" id="ARBA00004496"/>
    </source>
</evidence>
<gene>
    <name evidence="10" type="ORF">TMSB3V08_LOCUS7631</name>
</gene>
<protein>
    <recommendedName>
        <fullName evidence="4">CCR4-NOT transcription complex subunit 11</fullName>
    </recommendedName>
</protein>
<dbReference type="GO" id="GO:0005634">
    <property type="term" value="C:nucleus"/>
    <property type="evidence" value="ECO:0007669"/>
    <property type="project" value="UniProtKB-SubCell"/>
</dbReference>
<reference evidence="10" key="1">
    <citation type="submission" date="2020-11" db="EMBL/GenBank/DDBJ databases">
        <authorList>
            <person name="Tran Van P."/>
        </authorList>
    </citation>
    <scope>NUCLEOTIDE SEQUENCE</scope>
</reference>
<dbReference type="AlphaFoldDB" id="A0A7R9HPY4"/>